<evidence type="ECO:0000313" key="1">
    <source>
        <dbReference type="EMBL" id="QHU21795.1"/>
    </source>
</evidence>
<accession>A0A6C0KV05</accession>
<proteinExistence type="predicted"/>
<dbReference type="InterPro" id="IPR011990">
    <property type="entry name" value="TPR-like_helical_dom_sf"/>
</dbReference>
<dbReference type="Gene3D" id="1.25.40.10">
    <property type="entry name" value="Tetratricopeptide repeat domain"/>
    <property type="match status" value="1"/>
</dbReference>
<protein>
    <submittedName>
        <fullName evidence="1">Uncharacterized protein</fullName>
    </submittedName>
</protein>
<dbReference type="Pfam" id="PF14938">
    <property type="entry name" value="SNAP"/>
    <property type="match status" value="1"/>
</dbReference>
<name>A0A6C0KV05_9ZZZZ</name>
<sequence>MGAAESVITGDRPGSLVEEAKRNLSMGFHEAAVGKFRRAYELTKENGALAAAASCLRAAAEAGVLLPVPDYDLVAKGFEEAGHLMLKNDITAFGAASSFANSLFCLLAAGRASTSIDKFEEFKKADARFFDSIDGVGARVIIEAFRNGNRNQTRDRVEGFKDVASVPGWRASLLDKIVDRL</sequence>
<organism evidence="1">
    <name type="scientific">viral metagenome</name>
    <dbReference type="NCBI Taxonomy" id="1070528"/>
    <lineage>
        <taxon>unclassified sequences</taxon>
        <taxon>metagenomes</taxon>
        <taxon>organismal metagenomes</taxon>
    </lineage>
</organism>
<dbReference type="AlphaFoldDB" id="A0A6C0KV05"/>
<dbReference type="EMBL" id="MN740992">
    <property type="protein sequence ID" value="QHU21795.1"/>
    <property type="molecule type" value="Genomic_DNA"/>
</dbReference>
<dbReference type="SUPFAM" id="SSF48452">
    <property type="entry name" value="TPR-like"/>
    <property type="match status" value="1"/>
</dbReference>
<reference evidence="1" key="1">
    <citation type="journal article" date="2020" name="Nature">
        <title>Giant virus diversity and host interactions through global metagenomics.</title>
        <authorList>
            <person name="Schulz F."/>
            <person name="Roux S."/>
            <person name="Paez-Espino D."/>
            <person name="Jungbluth S."/>
            <person name="Walsh D.A."/>
            <person name="Denef V.J."/>
            <person name="McMahon K.D."/>
            <person name="Konstantinidis K.T."/>
            <person name="Eloe-Fadrosh E.A."/>
            <person name="Kyrpides N.C."/>
            <person name="Woyke T."/>
        </authorList>
    </citation>
    <scope>NUCLEOTIDE SEQUENCE</scope>
    <source>
        <strain evidence="1">GVMAG-S-3300013286-35</strain>
    </source>
</reference>